<dbReference type="InterPro" id="IPR007371">
    <property type="entry name" value="TPK_catalytic"/>
</dbReference>
<dbReference type="OrthoDB" id="9804377at2"/>
<dbReference type="GO" id="GO:0005524">
    <property type="term" value="F:ATP binding"/>
    <property type="evidence" value="ECO:0007669"/>
    <property type="project" value="UniProtKB-KW"/>
</dbReference>
<dbReference type="Pfam" id="PF04263">
    <property type="entry name" value="TPK_catalytic"/>
    <property type="match status" value="1"/>
</dbReference>
<evidence type="ECO:0000256" key="5">
    <source>
        <dbReference type="NCBIfam" id="TIGR01378"/>
    </source>
</evidence>
<keyword evidence="3 7" id="KW-0418">Kinase</keyword>
<dbReference type="GO" id="GO:0004788">
    <property type="term" value="F:thiamine diphosphokinase activity"/>
    <property type="evidence" value="ECO:0007669"/>
    <property type="project" value="UniProtKB-UniRule"/>
</dbReference>
<dbReference type="InterPro" id="IPR053149">
    <property type="entry name" value="TPK"/>
</dbReference>
<keyword evidence="1" id="KW-0808">Transferase</keyword>
<dbReference type="EMBL" id="AZDA01000003">
    <property type="protein sequence ID" value="KRK40747.1"/>
    <property type="molecule type" value="Genomic_DNA"/>
</dbReference>
<dbReference type="InterPro" id="IPR036759">
    <property type="entry name" value="TPK_catalytic_sf"/>
</dbReference>
<dbReference type="PANTHER" id="PTHR41299:SF1">
    <property type="entry name" value="THIAMINE PYROPHOSPHOKINASE"/>
    <property type="match status" value="1"/>
</dbReference>
<dbReference type="Proteomes" id="UP000051461">
    <property type="component" value="Unassembled WGS sequence"/>
</dbReference>
<dbReference type="STRING" id="1423726.FC07_GL002496"/>
<evidence type="ECO:0000313" key="8">
    <source>
        <dbReference type="Proteomes" id="UP000051461"/>
    </source>
</evidence>
<gene>
    <name evidence="7" type="ORF">FC07_GL002496</name>
</gene>
<dbReference type="SMART" id="SM00983">
    <property type="entry name" value="TPK_B1_binding"/>
    <property type="match status" value="1"/>
</dbReference>
<dbReference type="PATRIC" id="fig|1423726.3.peg.2590"/>
<sequence>MTRINILVGGPKQFWPTVLKEHPATIPGQWLAADRGALWLLKLGLQPLAAIGDFDSLTAVERQTVAQQVPDMQWAVADKDETDTELALHLALNHYHATQVVIYGATGGRLDHFLDNLFMLLRADFRPFVPRIQIVDQQNLLQLYLPGTHTIVQAPGMHYVGFAPMTAVEKLTLYDTKYHLWLQDYAAPIMYASNQFTKKSATFSFNSGVVAVIQSCDLNA</sequence>
<dbReference type="InterPro" id="IPR007373">
    <property type="entry name" value="Thiamin_PyroPKinase_B1-bd"/>
</dbReference>
<reference evidence="7 8" key="1">
    <citation type="journal article" date="2015" name="Genome Announc.">
        <title>Expanding the biotechnology potential of lactobacilli through comparative genomics of 213 strains and associated genera.</title>
        <authorList>
            <person name="Sun Z."/>
            <person name="Harris H.M."/>
            <person name="McCann A."/>
            <person name="Guo C."/>
            <person name="Argimon S."/>
            <person name="Zhang W."/>
            <person name="Yang X."/>
            <person name="Jeffery I.B."/>
            <person name="Cooney J.C."/>
            <person name="Kagawa T.F."/>
            <person name="Liu W."/>
            <person name="Song Y."/>
            <person name="Salvetti E."/>
            <person name="Wrobel A."/>
            <person name="Rasinkangas P."/>
            <person name="Parkhill J."/>
            <person name="Rea M.C."/>
            <person name="O'Sullivan O."/>
            <person name="Ritari J."/>
            <person name="Douillard F.P."/>
            <person name="Paul Ross R."/>
            <person name="Yang R."/>
            <person name="Briner A.E."/>
            <person name="Felis G.E."/>
            <person name="de Vos W.M."/>
            <person name="Barrangou R."/>
            <person name="Klaenhammer T.R."/>
            <person name="Caufield P.W."/>
            <person name="Cui Y."/>
            <person name="Zhang H."/>
            <person name="O'Toole P.W."/>
        </authorList>
    </citation>
    <scope>NUCLEOTIDE SEQUENCE [LARGE SCALE GENOMIC DNA]</scope>
    <source>
        <strain evidence="7 8">DSM 20003</strain>
    </source>
</reference>
<evidence type="ECO:0000256" key="2">
    <source>
        <dbReference type="ARBA" id="ARBA00022741"/>
    </source>
</evidence>
<dbReference type="SUPFAM" id="SSF63999">
    <property type="entry name" value="Thiamin pyrophosphokinase, catalytic domain"/>
    <property type="match status" value="1"/>
</dbReference>
<dbReference type="Gene3D" id="3.40.50.10240">
    <property type="entry name" value="Thiamin pyrophosphokinase, catalytic domain"/>
    <property type="match status" value="1"/>
</dbReference>
<dbReference type="GO" id="GO:0009229">
    <property type="term" value="P:thiamine diphosphate biosynthetic process"/>
    <property type="evidence" value="ECO:0007669"/>
    <property type="project" value="InterPro"/>
</dbReference>
<accession>A0A0R1H2F6</accession>
<dbReference type="CDD" id="cd07995">
    <property type="entry name" value="TPK"/>
    <property type="match status" value="1"/>
</dbReference>
<feature type="domain" description="Thiamin pyrophosphokinase thiamin-binding" evidence="6">
    <location>
        <begin position="147"/>
        <end position="211"/>
    </location>
</feature>
<dbReference type="InterPro" id="IPR006282">
    <property type="entry name" value="Thi_PPkinase"/>
</dbReference>
<protein>
    <recommendedName>
        <fullName evidence="5">Thiamine diphosphokinase</fullName>
        <ecNumber evidence="5">2.7.6.2</ecNumber>
    </recommendedName>
</protein>
<comment type="caution">
    <text evidence="7">The sequence shown here is derived from an EMBL/GenBank/DDBJ whole genome shotgun (WGS) entry which is preliminary data.</text>
</comment>
<dbReference type="GO" id="GO:0016301">
    <property type="term" value="F:kinase activity"/>
    <property type="evidence" value="ECO:0007669"/>
    <property type="project" value="UniProtKB-KW"/>
</dbReference>
<organism evidence="7 8">
    <name type="scientific">Loigolactobacillus bifermentans DSM 20003</name>
    <dbReference type="NCBI Taxonomy" id="1423726"/>
    <lineage>
        <taxon>Bacteria</taxon>
        <taxon>Bacillati</taxon>
        <taxon>Bacillota</taxon>
        <taxon>Bacilli</taxon>
        <taxon>Lactobacillales</taxon>
        <taxon>Lactobacillaceae</taxon>
        <taxon>Loigolactobacillus</taxon>
    </lineage>
</organism>
<evidence type="ECO:0000256" key="4">
    <source>
        <dbReference type="ARBA" id="ARBA00022840"/>
    </source>
</evidence>
<proteinExistence type="predicted"/>
<dbReference type="RefSeq" id="WP_057903183.1">
    <property type="nucleotide sequence ID" value="NZ_AZDA01000003.1"/>
</dbReference>
<dbReference type="PANTHER" id="PTHR41299">
    <property type="entry name" value="THIAMINE PYROPHOSPHOKINASE"/>
    <property type="match status" value="1"/>
</dbReference>
<dbReference type="GO" id="GO:0030975">
    <property type="term" value="F:thiamine binding"/>
    <property type="evidence" value="ECO:0007669"/>
    <property type="project" value="InterPro"/>
</dbReference>
<evidence type="ECO:0000259" key="6">
    <source>
        <dbReference type="SMART" id="SM00983"/>
    </source>
</evidence>
<dbReference type="GO" id="GO:0006772">
    <property type="term" value="P:thiamine metabolic process"/>
    <property type="evidence" value="ECO:0007669"/>
    <property type="project" value="UniProtKB-UniRule"/>
</dbReference>
<keyword evidence="4" id="KW-0067">ATP-binding</keyword>
<keyword evidence="2" id="KW-0547">Nucleotide-binding</keyword>
<dbReference type="EC" id="2.7.6.2" evidence="5"/>
<dbReference type="NCBIfam" id="TIGR01378">
    <property type="entry name" value="thi_PPkinase"/>
    <property type="match status" value="1"/>
</dbReference>
<evidence type="ECO:0000256" key="3">
    <source>
        <dbReference type="ARBA" id="ARBA00022777"/>
    </source>
</evidence>
<dbReference type="AlphaFoldDB" id="A0A0R1H2F6"/>
<name>A0A0R1H2F6_9LACO</name>
<keyword evidence="8" id="KW-1185">Reference proteome</keyword>
<evidence type="ECO:0000313" key="7">
    <source>
        <dbReference type="EMBL" id="KRK40747.1"/>
    </source>
</evidence>
<evidence type="ECO:0000256" key="1">
    <source>
        <dbReference type="ARBA" id="ARBA00022679"/>
    </source>
</evidence>